<keyword evidence="1" id="KW-1015">Disulfide bond</keyword>
<feature type="chain" id="PRO_5015681730" description="Ig-like domain-containing protein" evidence="3">
    <location>
        <begin position="21"/>
        <end position="560"/>
    </location>
</feature>
<feature type="domain" description="Sushi" evidence="5">
    <location>
        <begin position="304"/>
        <end position="365"/>
    </location>
</feature>
<comment type="caution">
    <text evidence="6">The sequence shown here is derived from an EMBL/GenBank/DDBJ whole genome shotgun (WGS) entry which is preliminary data.</text>
</comment>
<dbReference type="CDD" id="cd00033">
    <property type="entry name" value="CCP"/>
    <property type="match status" value="1"/>
</dbReference>
<dbReference type="Pfam" id="PF00084">
    <property type="entry name" value="Sushi"/>
    <property type="match status" value="1"/>
</dbReference>
<dbReference type="Gene3D" id="2.10.70.10">
    <property type="entry name" value="Complement Module, domain 1"/>
    <property type="match status" value="1"/>
</dbReference>
<dbReference type="EMBL" id="PZQS01000004">
    <property type="protein sequence ID" value="PVD32045.1"/>
    <property type="molecule type" value="Genomic_DNA"/>
</dbReference>
<dbReference type="SUPFAM" id="SSF57535">
    <property type="entry name" value="Complement control module/SCR domain"/>
    <property type="match status" value="1"/>
</dbReference>
<reference evidence="6 7" key="1">
    <citation type="submission" date="2018-04" db="EMBL/GenBank/DDBJ databases">
        <title>The genome of golden apple snail Pomacea canaliculata provides insight into stress tolerance and invasive adaptation.</title>
        <authorList>
            <person name="Liu C."/>
            <person name="Liu B."/>
            <person name="Ren Y."/>
            <person name="Zhang Y."/>
            <person name="Wang H."/>
            <person name="Li S."/>
            <person name="Jiang F."/>
            <person name="Yin L."/>
            <person name="Zhang G."/>
            <person name="Qian W."/>
            <person name="Fan W."/>
        </authorList>
    </citation>
    <scope>NUCLEOTIDE SEQUENCE [LARGE SCALE GENOMIC DNA]</scope>
    <source>
        <strain evidence="6">SZHN2017</strain>
        <tissue evidence="6">Muscle</tissue>
    </source>
</reference>
<comment type="caution">
    <text evidence="2">Lacks conserved residue(s) required for the propagation of feature annotation.</text>
</comment>
<evidence type="ECO:0000256" key="2">
    <source>
        <dbReference type="PROSITE-ProRule" id="PRU00302"/>
    </source>
</evidence>
<dbReference type="PROSITE" id="PS50923">
    <property type="entry name" value="SUSHI"/>
    <property type="match status" value="1"/>
</dbReference>
<evidence type="ECO:0000256" key="3">
    <source>
        <dbReference type="SAM" id="SignalP"/>
    </source>
</evidence>
<evidence type="ECO:0008006" key="8">
    <source>
        <dbReference type="Google" id="ProtNLM"/>
    </source>
</evidence>
<gene>
    <name evidence="6" type="ORF">C0Q70_07472</name>
</gene>
<organism evidence="6 7">
    <name type="scientific">Pomacea canaliculata</name>
    <name type="common">Golden apple snail</name>
    <dbReference type="NCBI Taxonomy" id="400727"/>
    <lineage>
        <taxon>Eukaryota</taxon>
        <taxon>Metazoa</taxon>
        <taxon>Spiralia</taxon>
        <taxon>Lophotrochozoa</taxon>
        <taxon>Mollusca</taxon>
        <taxon>Gastropoda</taxon>
        <taxon>Caenogastropoda</taxon>
        <taxon>Architaenioglossa</taxon>
        <taxon>Ampullarioidea</taxon>
        <taxon>Ampullariidae</taxon>
        <taxon>Pomacea</taxon>
    </lineage>
</organism>
<feature type="domain" description="Ig-like" evidence="4">
    <location>
        <begin position="84"/>
        <end position="176"/>
    </location>
</feature>
<accession>A0A2T7PF42</accession>
<dbReference type="PROSITE" id="PS50835">
    <property type="entry name" value="IG_LIKE"/>
    <property type="match status" value="1"/>
</dbReference>
<dbReference type="AlphaFoldDB" id="A0A2T7PF42"/>
<name>A0A2T7PF42_POMCA</name>
<evidence type="ECO:0000313" key="6">
    <source>
        <dbReference type="EMBL" id="PVD32045.1"/>
    </source>
</evidence>
<evidence type="ECO:0000259" key="4">
    <source>
        <dbReference type="PROSITE" id="PS50835"/>
    </source>
</evidence>
<keyword evidence="3" id="KW-0732">Signal</keyword>
<protein>
    <recommendedName>
        <fullName evidence="8">Ig-like domain-containing protein</fullName>
    </recommendedName>
</protein>
<dbReference type="Proteomes" id="UP000245119">
    <property type="component" value="Linkage Group LG4"/>
</dbReference>
<dbReference type="OrthoDB" id="6158054at2759"/>
<dbReference type="InterPro" id="IPR000436">
    <property type="entry name" value="Sushi_SCR_CCP_dom"/>
</dbReference>
<proteinExistence type="predicted"/>
<evidence type="ECO:0000313" key="7">
    <source>
        <dbReference type="Proteomes" id="UP000245119"/>
    </source>
</evidence>
<sequence length="560" mass="60707">MQLAVMLLTVLLLFSASSEGLTITADDAPQDGGQSQQSFSVVTHCEGSTIILHDPQWQTLGHDKSYVFLHGQTIASNTVPARPPVISDVLVLSQEDLSLGGDTDIRLKCANFRSRGFPPVSVVWKDPNGQHLSSSGFKEEYFYLDLASSSAASGDYTCQLVCEAQGCCLPDQSTLSYSAKLHVKTKEKPPEGVLRTDFLSLQARVDSILSVLQRQENQTASAPPVDRIFLEDKLLELEDKLEEAVSDLQLNLTDRISFLEKNVGEAISGIGGQLKEQKTKLGEIVDGAVKQGGSGVKHLQDLFTACGNPPKLPRAEPSVTFGQYGDVVTYNCKPGFRQTGGDLGNRTCNACSVWSTLSDDPVCEPICSEESAPVPENADISWVWSEENATLTGLVKCKDPSATGITCSANGLTPNWTEPKIECVRQIWRNTQDTFFPITWTVEPGWSACVSGEAASSFSLDVEVGSDILSYAWFDVEEGRLELMSMTDGTWFHDGEGRAPLTANTSFVIKATVTSNSSIQYFVNGEACVEHLSFHGLSTGDITGIGLYKRSFGWSPGRAK</sequence>
<feature type="signal peptide" evidence="3">
    <location>
        <begin position="1"/>
        <end position="20"/>
    </location>
</feature>
<keyword evidence="2" id="KW-0768">Sushi</keyword>
<dbReference type="SMART" id="SM00032">
    <property type="entry name" value="CCP"/>
    <property type="match status" value="1"/>
</dbReference>
<evidence type="ECO:0000259" key="5">
    <source>
        <dbReference type="PROSITE" id="PS50923"/>
    </source>
</evidence>
<dbReference type="InterPro" id="IPR007110">
    <property type="entry name" value="Ig-like_dom"/>
</dbReference>
<dbReference type="InterPro" id="IPR035976">
    <property type="entry name" value="Sushi/SCR/CCP_sf"/>
</dbReference>
<evidence type="ECO:0000256" key="1">
    <source>
        <dbReference type="ARBA" id="ARBA00023157"/>
    </source>
</evidence>
<keyword evidence="7" id="KW-1185">Reference proteome</keyword>